<evidence type="ECO:0000313" key="2">
    <source>
        <dbReference type="EMBL" id="MED6242632.1"/>
    </source>
</evidence>
<gene>
    <name evidence="2" type="ORF">ATANTOWER_007570</name>
</gene>
<comment type="caution">
    <text evidence="2">The sequence shown here is derived from an EMBL/GenBank/DDBJ whole genome shotgun (WGS) entry which is preliminary data.</text>
</comment>
<feature type="region of interest" description="Disordered" evidence="1">
    <location>
        <begin position="33"/>
        <end position="128"/>
    </location>
</feature>
<evidence type="ECO:0000313" key="3">
    <source>
        <dbReference type="Proteomes" id="UP001345963"/>
    </source>
</evidence>
<proteinExistence type="predicted"/>
<dbReference type="InterPro" id="IPR035940">
    <property type="entry name" value="CAP_sf"/>
</dbReference>
<dbReference type="Gene3D" id="3.40.33.10">
    <property type="entry name" value="CAP"/>
    <property type="match status" value="1"/>
</dbReference>
<sequence length="193" mass="21243">MDQQQNSPQSDGPCCPFSRSFHRCCCICLTQKSSRTKPKPKPAPDVRHGSKQSGSAKQKETSAERRHKTEEKPPSVLLKARQSQRDPTAKAGAPEPSAGHVNEAFEKISPEPDEILDTDGLNRPTGTINTTVDLKKHVPPEELFDFVGISLSTQTSEDGSFEKGFLDAHNAYRKMHQAPPLVHSSELCAEAQR</sequence>
<accession>A0ABU7AWL0</accession>
<dbReference type="SUPFAM" id="SSF55797">
    <property type="entry name" value="PR-1-like"/>
    <property type="match status" value="1"/>
</dbReference>
<reference evidence="2 3" key="1">
    <citation type="submission" date="2021-07" db="EMBL/GenBank/DDBJ databases">
        <authorList>
            <person name="Palmer J.M."/>
        </authorList>
    </citation>
    <scope>NUCLEOTIDE SEQUENCE [LARGE SCALE GENOMIC DNA]</scope>
    <source>
        <strain evidence="2 3">AT_MEX2019</strain>
        <tissue evidence="2">Muscle</tissue>
    </source>
</reference>
<organism evidence="2 3">
    <name type="scientific">Ataeniobius toweri</name>
    <dbReference type="NCBI Taxonomy" id="208326"/>
    <lineage>
        <taxon>Eukaryota</taxon>
        <taxon>Metazoa</taxon>
        <taxon>Chordata</taxon>
        <taxon>Craniata</taxon>
        <taxon>Vertebrata</taxon>
        <taxon>Euteleostomi</taxon>
        <taxon>Actinopterygii</taxon>
        <taxon>Neopterygii</taxon>
        <taxon>Teleostei</taxon>
        <taxon>Neoteleostei</taxon>
        <taxon>Acanthomorphata</taxon>
        <taxon>Ovalentaria</taxon>
        <taxon>Atherinomorphae</taxon>
        <taxon>Cyprinodontiformes</taxon>
        <taxon>Goodeidae</taxon>
        <taxon>Ataeniobius</taxon>
    </lineage>
</organism>
<evidence type="ECO:0000256" key="1">
    <source>
        <dbReference type="SAM" id="MobiDB-lite"/>
    </source>
</evidence>
<dbReference type="Proteomes" id="UP001345963">
    <property type="component" value="Unassembled WGS sequence"/>
</dbReference>
<name>A0ABU7AWL0_9TELE</name>
<keyword evidence="3" id="KW-1185">Reference proteome</keyword>
<dbReference type="EMBL" id="JAHUTI010031383">
    <property type="protein sequence ID" value="MED6242632.1"/>
    <property type="molecule type" value="Genomic_DNA"/>
</dbReference>
<protein>
    <submittedName>
        <fullName evidence="2">Uncharacterized protein</fullName>
    </submittedName>
</protein>
<feature type="compositionally biased region" description="Basic and acidic residues" evidence="1">
    <location>
        <begin position="57"/>
        <end position="73"/>
    </location>
</feature>